<accession>A0A8S5MX47</accession>
<name>A0A8S5MX47_9CAUD</name>
<organism evidence="1">
    <name type="scientific">Myoviridae sp. ct3wi9</name>
    <dbReference type="NCBI Taxonomy" id="2826610"/>
    <lineage>
        <taxon>Viruses</taxon>
        <taxon>Duplodnaviria</taxon>
        <taxon>Heunggongvirae</taxon>
        <taxon>Uroviricota</taxon>
        <taxon>Caudoviricetes</taxon>
    </lineage>
</organism>
<proteinExistence type="predicted"/>
<protein>
    <submittedName>
        <fullName evidence="1">Uncharacterized protein</fullName>
    </submittedName>
</protein>
<evidence type="ECO:0000313" key="1">
    <source>
        <dbReference type="EMBL" id="DAD86671.1"/>
    </source>
</evidence>
<sequence length="477" mass="54035">MASKSEIYYKGVVDLCNLDIKAIHWYYEALLKTDNASFAFDKVMGFDIVKDYELGFTDNFVIEVQCTKKFYIETLYPLRNNFKIILKQTQQTEKEEGMKLIKPQTYQRVYKGVLVNPIDMGQSTSQSSTPDSNTDPNAEKTPVTVKIQLLHPAIEYIMRSNFGGNFHGVPGDIVKGMLSKSIEMLDCKPDEKPKGVEMVPPDNQKITTDVLIPHGTPILDLPRFVQKDRYGIYNYGLGSYLCKDTWYLYPLYQYDRYKKSDTRLTINVIPKAKIMDSPRTYHVYNRDVTILCGGGVEVSDDANARTTNEGDGATMFDPAKLRNESVIQNEKGTYLNPIDAKKQFVQNKRTDDLNYAPMVKDRLTTSLQHAMSNIAQRNGIVLTFIWEYANPHLLVPGMPVRVVYFKNEVKYEITGVLLKEAGAYQLVGGTNSKKHLGSVGLAVMVDQDQFNNTEKKQYQSTSSGVGKSLIKNLLSIF</sequence>
<reference evidence="1" key="1">
    <citation type="journal article" date="2021" name="Proc. Natl. Acad. Sci. U.S.A.">
        <title>A Catalog of Tens of Thousands of Viruses from Human Metagenomes Reveals Hidden Associations with Chronic Diseases.</title>
        <authorList>
            <person name="Tisza M.J."/>
            <person name="Buck C.B."/>
        </authorList>
    </citation>
    <scope>NUCLEOTIDE SEQUENCE</scope>
    <source>
        <strain evidence="1">Ct3wi9</strain>
    </source>
</reference>
<dbReference type="EMBL" id="BK015006">
    <property type="protein sequence ID" value="DAD86671.1"/>
    <property type="molecule type" value="Genomic_DNA"/>
</dbReference>